<feature type="domain" description="HTH cro/C1-type" evidence="1">
    <location>
        <begin position="33"/>
        <end position="88"/>
    </location>
</feature>
<dbReference type="CDD" id="cd00093">
    <property type="entry name" value="HTH_XRE"/>
    <property type="match status" value="1"/>
</dbReference>
<dbReference type="SUPFAM" id="SSF47413">
    <property type="entry name" value="lambda repressor-like DNA-binding domains"/>
    <property type="match status" value="1"/>
</dbReference>
<name>V9W9P3_9BACL</name>
<dbReference type="PROSITE" id="PS50943">
    <property type="entry name" value="HTH_CROC1"/>
    <property type="match status" value="1"/>
</dbReference>
<evidence type="ECO:0000313" key="3">
    <source>
        <dbReference type="Proteomes" id="UP000029431"/>
    </source>
</evidence>
<dbReference type="InterPro" id="IPR001387">
    <property type="entry name" value="Cro/C1-type_HTH"/>
</dbReference>
<gene>
    <name evidence="2" type="ORF">ERIC2_c26330</name>
</gene>
<dbReference type="GO" id="GO:0003677">
    <property type="term" value="F:DNA binding"/>
    <property type="evidence" value="ECO:0007669"/>
    <property type="project" value="InterPro"/>
</dbReference>
<dbReference type="InterPro" id="IPR010982">
    <property type="entry name" value="Lambda_DNA-bd_dom_sf"/>
</dbReference>
<dbReference type="Proteomes" id="UP000029431">
    <property type="component" value="Chromosome"/>
</dbReference>
<protein>
    <recommendedName>
        <fullName evidence="1">HTH cro/C1-type domain-containing protein</fullName>
    </recommendedName>
</protein>
<dbReference type="HOGENOM" id="CLU_066192_31_3_9"/>
<dbReference type="Pfam" id="PF13443">
    <property type="entry name" value="HTH_26"/>
    <property type="match status" value="1"/>
</dbReference>
<evidence type="ECO:0000313" key="2">
    <source>
        <dbReference type="EMBL" id="AHD06420.1"/>
    </source>
</evidence>
<dbReference type="EMBL" id="CP003355">
    <property type="protein sequence ID" value="AHD06420.1"/>
    <property type="molecule type" value="Genomic_DNA"/>
</dbReference>
<sequence length="100" mass="11345">MSIPFWNFLRTGFCVILMGRRGTMRKLTVRFRLADLLKDRGISNRELSRLTGIRHPSVNEMCLNKTQRLPLENLAAICEVLGVGIADVLELVDEEKTTGE</sequence>
<dbReference type="Gene3D" id="1.10.260.40">
    <property type="entry name" value="lambda repressor-like DNA-binding domains"/>
    <property type="match status" value="1"/>
</dbReference>
<reference evidence="2 3" key="1">
    <citation type="journal article" date="2014" name="PLoS ONE">
        <title>How to Kill the Honey Bee Larva: Genomic Potential and Virulence Mechanisms of Paenibacillus larvae.</title>
        <authorList>
            <person name="Djukic M."/>
            <person name="Brzuszkiewicz E."/>
            <person name="Funfhaus A."/>
            <person name="Voss J."/>
            <person name="Gollnow K."/>
            <person name="Poppinga L."/>
            <person name="Liesegang H."/>
            <person name="Garcia-Gonzalez E."/>
            <person name="Genersch E."/>
            <person name="Daniel R."/>
        </authorList>
    </citation>
    <scope>NUCLEOTIDE SEQUENCE [LARGE SCALE GENOMIC DNA]</scope>
    <source>
        <strain evidence="2 3">DSM 25430</strain>
    </source>
</reference>
<dbReference type="PATRIC" id="fig|697284.3.peg.2510"/>
<dbReference type="KEGG" id="plv:ERIC2_c26330"/>
<dbReference type="AlphaFoldDB" id="V9W9P3"/>
<keyword evidence="3" id="KW-1185">Reference proteome</keyword>
<dbReference type="SMART" id="SM00530">
    <property type="entry name" value="HTH_XRE"/>
    <property type="match status" value="1"/>
</dbReference>
<accession>V9W9P3</accession>
<proteinExistence type="predicted"/>
<organism evidence="2 3">
    <name type="scientific">Paenibacillus larvae subsp. larvae DSM 25430</name>
    <dbReference type="NCBI Taxonomy" id="697284"/>
    <lineage>
        <taxon>Bacteria</taxon>
        <taxon>Bacillati</taxon>
        <taxon>Bacillota</taxon>
        <taxon>Bacilli</taxon>
        <taxon>Bacillales</taxon>
        <taxon>Paenibacillaceae</taxon>
        <taxon>Paenibacillus</taxon>
    </lineage>
</organism>
<evidence type="ECO:0000259" key="1">
    <source>
        <dbReference type="PROSITE" id="PS50943"/>
    </source>
</evidence>